<dbReference type="InterPro" id="IPR002656">
    <property type="entry name" value="Acyl_transf_3_dom"/>
</dbReference>
<name>A0A2P6CEZ5_9FLAO</name>
<feature type="transmembrane region" description="Helical" evidence="1">
    <location>
        <begin position="271"/>
        <end position="287"/>
    </location>
</feature>
<organism evidence="3 4">
    <name type="scientific">Polaribacter butkevichii</name>
    <dbReference type="NCBI Taxonomy" id="218490"/>
    <lineage>
        <taxon>Bacteria</taxon>
        <taxon>Pseudomonadati</taxon>
        <taxon>Bacteroidota</taxon>
        <taxon>Flavobacteriia</taxon>
        <taxon>Flavobacteriales</taxon>
        <taxon>Flavobacteriaceae</taxon>
    </lineage>
</organism>
<dbReference type="RefSeq" id="WP_105049114.1">
    <property type="nucleotide sequence ID" value="NZ_CP150661.1"/>
</dbReference>
<feature type="transmembrane region" description="Helical" evidence="1">
    <location>
        <begin position="217"/>
        <end position="235"/>
    </location>
</feature>
<dbReference type="AlphaFoldDB" id="A0A2P6CEZ5"/>
<dbReference type="GO" id="GO:0016020">
    <property type="term" value="C:membrane"/>
    <property type="evidence" value="ECO:0007669"/>
    <property type="project" value="TreeGrafter"/>
</dbReference>
<dbReference type="PANTHER" id="PTHR23028:SF53">
    <property type="entry name" value="ACYL_TRANSF_3 DOMAIN-CONTAINING PROTEIN"/>
    <property type="match status" value="1"/>
</dbReference>
<evidence type="ECO:0000256" key="1">
    <source>
        <dbReference type="SAM" id="Phobius"/>
    </source>
</evidence>
<comment type="caution">
    <text evidence="3">The sequence shown here is derived from an EMBL/GenBank/DDBJ whole genome shotgun (WGS) entry which is preliminary data.</text>
</comment>
<dbReference type="PANTHER" id="PTHR23028">
    <property type="entry name" value="ACETYLTRANSFERASE"/>
    <property type="match status" value="1"/>
</dbReference>
<feature type="transmembrane region" description="Helical" evidence="1">
    <location>
        <begin position="92"/>
        <end position="115"/>
    </location>
</feature>
<reference evidence="3 4" key="1">
    <citation type="submission" date="2016-12" db="EMBL/GenBank/DDBJ databases">
        <title>Trade-off between light-utilization and light-protection in marine flavobacteria.</title>
        <authorList>
            <person name="Kumagai Y."/>
            <person name="Yoshizawa S."/>
            <person name="Kogure K."/>
            <person name="Iwasaki W."/>
        </authorList>
    </citation>
    <scope>NUCLEOTIDE SEQUENCE [LARGE SCALE GENOMIC DNA]</scope>
    <source>
        <strain evidence="3 4">KCTC 12100</strain>
    </source>
</reference>
<feature type="transmembrane region" description="Helical" evidence="1">
    <location>
        <begin position="308"/>
        <end position="328"/>
    </location>
</feature>
<feature type="transmembrane region" description="Helical" evidence="1">
    <location>
        <begin position="12"/>
        <end position="28"/>
    </location>
</feature>
<evidence type="ECO:0000259" key="2">
    <source>
        <dbReference type="Pfam" id="PF01757"/>
    </source>
</evidence>
<keyword evidence="1" id="KW-1133">Transmembrane helix</keyword>
<accession>A0A2P6CEZ5</accession>
<dbReference type="GO" id="GO:0000271">
    <property type="term" value="P:polysaccharide biosynthetic process"/>
    <property type="evidence" value="ECO:0007669"/>
    <property type="project" value="TreeGrafter"/>
</dbReference>
<keyword evidence="4" id="KW-1185">Reference proteome</keyword>
<feature type="transmembrane region" description="Helical" evidence="1">
    <location>
        <begin position="247"/>
        <end position="265"/>
    </location>
</feature>
<feature type="transmembrane region" description="Helical" evidence="1">
    <location>
        <begin position="334"/>
        <end position="355"/>
    </location>
</feature>
<dbReference type="GO" id="GO:0016747">
    <property type="term" value="F:acyltransferase activity, transferring groups other than amino-acyl groups"/>
    <property type="evidence" value="ECO:0007669"/>
    <property type="project" value="InterPro"/>
</dbReference>
<feature type="transmembrane region" description="Helical" evidence="1">
    <location>
        <begin position="180"/>
        <end position="197"/>
    </location>
</feature>
<dbReference type="InterPro" id="IPR050879">
    <property type="entry name" value="Acyltransferase_3"/>
</dbReference>
<dbReference type="Proteomes" id="UP000247345">
    <property type="component" value="Unassembled WGS sequence"/>
</dbReference>
<evidence type="ECO:0000313" key="4">
    <source>
        <dbReference type="Proteomes" id="UP000247345"/>
    </source>
</evidence>
<feature type="transmembrane region" description="Helical" evidence="1">
    <location>
        <begin position="48"/>
        <end position="71"/>
    </location>
</feature>
<keyword evidence="1" id="KW-0812">Transmembrane</keyword>
<dbReference type="EMBL" id="MSCK01000001">
    <property type="protein sequence ID" value="PQJ73448.1"/>
    <property type="molecule type" value="Genomic_DNA"/>
</dbReference>
<sequence>MKKKKIYFPNLNGLRFIAAFLVIIHHIEQFKSIIKVENYWGKIPFINIIGKLGVILFFVLSGFLITYLLLAEEKAFKKISIAKFYMRRVLRIWPLYFLIIILAFFVLPNIEIFILPSYGKDVIYTNLFWKLLLYAIFFPNLVLSLLGVVPYASHTWSIGTEEQYYLVWPVILKHIKKYRILLMFAIILFYLSFKFFLRTSYAYQIPYNNVLRAFWNSFPIDCMAIGALYSILLFQKSKFLKYLVRNDLFYFSIGLVTFLMLKGVYIPYIHYEFYSFFFGVIILNFAVNEKIKISLENKIFNYLGNISYGLYMYHPIGIILAISIISSFDLKTNWILYPLSFILTITMASLSYKYFESFFLQFKDKFSNILSGNRKIE</sequence>
<gene>
    <name evidence="3" type="ORF">BTO14_09315</name>
</gene>
<dbReference type="Pfam" id="PF01757">
    <property type="entry name" value="Acyl_transf_3"/>
    <property type="match status" value="1"/>
</dbReference>
<evidence type="ECO:0000313" key="3">
    <source>
        <dbReference type="EMBL" id="PQJ73448.1"/>
    </source>
</evidence>
<protein>
    <recommendedName>
        <fullName evidence="2">Acyltransferase 3 domain-containing protein</fullName>
    </recommendedName>
</protein>
<feature type="domain" description="Acyltransferase 3" evidence="2">
    <location>
        <begin position="10"/>
        <end position="350"/>
    </location>
</feature>
<proteinExistence type="predicted"/>
<keyword evidence="1" id="KW-0472">Membrane</keyword>
<feature type="transmembrane region" description="Helical" evidence="1">
    <location>
        <begin position="127"/>
        <end position="149"/>
    </location>
</feature>
<dbReference type="OrthoDB" id="290051at2"/>